<comment type="caution">
    <text evidence="1">The sequence shown here is derived from an EMBL/GenBank/DDBJ whole genome shotgun (WGS) entry which is preliminary data.</text>
</comment>
<name>A0A645F6H2_9ZZZZ</name>
<protein>
    <submittedName>
        <fullName evidence="1">Uncharacterized protein</fullName>
    </submittedName>
</protein>
<organism evidence="1">
    <name type="scientific">bioreactor metagenome</name>
    <dbReference type="NCBI Taxonomy" id="1076179"/>
    <lineage>
        <taxon>unclassified sequences</taxon>
        <taxon>metagenomes</taxon>
        <taxon>ecological metagenomes</taxon>
    </lineage>
</organism>
<proteinExistence type="predicted"/>
<sequence>MGGIASFAGYGFLAHRAQLIKLAAGHGLHPLQIPFGVERLDPVFAVGQRHASRLHALGFGITLGLRGQAFVGDEFDHGGIGMLHGGHGRLVRQAAGADQQGAFGQRVQEFADALAERAAASQAGDGGLRDRVHEHRDHRRRLHVVVPQELQRLREAVIHQHAARYRDVEVVVHQMARQCQRLVLGNVQRACGREIVAHGGGLGADAKRRHQLVEEAVVMVGADQHDEFGCELMHEGARRANGRVKRHLVFVVDRVQSEQRRMRHAKKCAACAACVGNVGTHACTSLRACKTCAMR</sequence>
<evidence type="ECO:0000313" key="1">
    <source>
        <dbReference type="EMBL" id="MPN09777.1"/>
    </source>
</evidence>
<dbReference type="EMBL" id="VSSQ01055903">
    <property type="protein sequence ID" value="MPN09777.1"/>
    <property type="molecule type" value="Genomic_DNA"/>
</dbReference>
<gene>
    <name evidence="1" type="ORF">SDC9_157069</name>
</gene>
<reference evidence="1" key="1">
    <citation type="submission" date="2019-08" db="EMBL/GenBank/DDBJ databases">
        <authorList>
            <person name="Kucharzyk K."/>
            <person name="Murdoch R.W."/>
            <person name="Higgins S."/>
            <person name="Loffler F."/>
        </authorList>
    </citation>
    <scope>NUCLEOTIDE SEQUENCE</scope>
</reference>
<accession>A0A645F6H2</accession>
<dbReference type="AlphaFoldDB" id="A0A645F6H2"/>